<feature type="compositionally biased region" description="Basic and acidic residues" evidence="1">
    <location>
        <begin position="3234"/>
        <end position="3246"/>
    </location>
</feature>
<feature type="compositionally biased region" description="Low complexity" evidence="1">
    <location>
        <begin position="2356"/>
        <end position="2367"/>
    </location>
</feature>
<feature type="compositionally biased region" description="Low complexity" evidence="1">
    <location>
        <begin position="2664"/>
        <end position="2678"/>
    </location>
</feature>
<feature type="compositionally biased region" description="Polar residues" evidence="1">
    <location>
        <begin position="3527"/>
        <end position="3540"/>
    </location>
</feature>
<feature type="compositionally biased region" description="Pro residues" evidence="1">
    <location>
        <begin position="513"/>
        <end position="524"/>
    </location>
</feature>
<feature type="compositionally biased region" description="Polar residues" evidence="1">
    <location>
        <begin position="1219"/>
        <end position="1246"/>
    </location>
</feature>
<feature type="compositionally biased region" description="Basic residues" evidence="1">
    <location>
        <begin position="746"/>
        <end position="757"/>
    </location>
</feature>
<feature type="compositionally biased region" description="Basic and acidic residues" evidence="1">
    <location>
        <begin position="1163"/>
        <end position="1172"/>
    </location>
</feature>
<feature type="compositionally biased region" description="Low complexity" evidence="1">
    <location>
        <begin position="2160"/>
        <end position="2179"/>
    </location>
</feature>
<feature type="compositionally biased region" description="Basic and acidic residues" evidence="1">
    <location>
        <begin position="1851"/>
        <end position="1872"/>
    </location>
</feature>
<feature type="compositionally biased region" description="Basic and acidic residues" evidence="1">
    <location>
        <begin position="3727"/>
        <end position="3737"/>
    </location>
</feature>
<feature type="compositionally biased region" description="Basic and acidic residues" evidence="1">
    <location>
        <begin position="2693"/>
        <end position="2708"/>
    </location>
</feature>
<feature type="compositionally biased region" description="Basic and acidic residues" evidence="1">
    <location>
        <begin position="3406"/>
        <end position="3416"/>
    </location>
</feature>
<feature type="compositionally biased region" description="Acidic residues" evidence="1">
    <location>
        <begin position="1892"/>
        <end position="1901"/>
    </location>
</feature>
<feature type="compositionally biased region" description="Basic and acidic residues" evidence="1">
    <location>
        <begin position="3453"/>
        <end position="3466"/>
    </location>
</feature>
<feature type="compositionally biased region" description="Basic and acidic residues" evidence="1">
    <location>
        <begin position="3047"/>
        <end position="3061"/>
    </location>
</feature>
<accession>A0A0G4HM15</accession>
<feature type="compositionally biased region" description="Low complexity" evidence="1">
    <location>
        <begin position="825"/>
        <end position="837"/>
    </location>
</feature>
<evidence type="ECO:0000313" key="2">
    <source>
        <dbReference type="EMBL" id="CEM45185.1"/>
    </source>
</evidence>
<feature type="compositionally biased region" description="Low complexity" evidence="1">
    <location>
        <begin position="882"/>
        <end position="893"/>
    </location>
</feature>
<feature type="compositionally biased region" description="Basic and acidic residues" evidence="1">
    <location>
        <begin position="2988"/>
        <end position="3000"/>
    </location>
</feature>
<feature type="compositionally biased region" description="Polar residues" evidence="1">
    <location>
        <begin position="307"/>
        <end position="316"/>
    </location>
</feature>
<feature type="compositionally biased region" description="Polar residues" evidence="1">
    <location>
        <begin position="3203"/>
        <end position="3214"/>
    </location>
</feature>
<feature type="compositionally biased region" description="Basic and acidic residues" evidence="1">
    <location>
        <begin position="244"/>
        <end position="263"/>
    </location>
</feature>
<feature type="compositionally biased region" description="Basic and acidic residues" evidence="1">
    <location>
        <begin position="1011"/>
        <end position="1030"/>
    </location>
</feature>
<feature type="compositionally biased region" description="Basic residues" evidence="1">
    <location>
        <begin position="3846"/>
        <end position="3857"/>
    </location>
</feature>
<feature type="compositionally biased region" description="Polar residues" evidence="1">
    <location>
        <begin position="3627"/>
        <end position="3639"/>
    </location>
</feature>
<feature type="compositionally biased region" description="Basic and acidic residues" evidence="1">
    <location>
        <begin position="894"/>
        <end position="907"/>
    </location>
</feature>
<feature type="compositionally biased region" description="Acidic residues" evidence="1">
    <location>
        <begin position="2757"/>
        <end position="2767"/>
    </location>
</feature>
<feature type="compositionally biased region" description="Basic and acidic residues" evidence="1">
    <location>
        <begin position="193"/>
        <end position="202"/>
    </location>
</feature>
<feature type="compositionally biased region" description="Polar residues" evidence="1">
    <location>
        <begin position="1428"/>
        <end position="1442"/>
    </location>
</feature>
<sequence length="4171" mass="442227">MTDDAAEAFSSSHDGFLKPRLGGRDSESSDSGRGATLAPLKPSRATGSTLDMSGGEGIHHSPEEQQGHDPSASSSSQLFQSADGHNEQPSNKPLGGSPRGSSVPVHAPLRLPRELVESREDPDTKRTSSLPTRRGPFACLPRFGGGGQQGKKRGEGSRRGRSPKRNVRPLDRKRGGVQMCDFPGWFNSQTVPERPRGSREIRAASSLTEVRERDADARSDSCSSGVRGDSEGGSGTVSEDNAEGEEHEREGGNNREEVSFEEQCRQDAIQCVQNIGRTVLAKLAPSKHRRASNEIAQKHALAVAPLPQNSGNSASDTDFRKRFEYASRRRSEVRKYFPDEASADAELALRRASLRPQGSQAGALNIRYPRGSGTQTSLDPSASALGGRRRDTGIGTGVFDFVPSAEGSGGMPLGSPRSSASDTEGLHARNGALRAQGGRGGRENRIQVRGSEENFSVGVRDRIAQFEQQPSTRLGRGPSGWVAPPLPIYGTAARAVEGGEHESGRSPALRLAPMPPSAGVPTPSPQSSSFVSAQEEAEAEEDTRPADKGEEEVREQAPPPSLSAASVSAQGQVSPSKKKSSERGGGKKERRNEKKESHPSENDGTERGSEISSRRRAGSGAPSRPSLRGNTLKALDTSGGRKESRKGSAAGMLVQEGGGEEGGVVGSSRARGQSGRVAAPPRDPVLFSRSFTSIANSRISGSYSGSESSLGNRSGDGRGSRLQREGRRSSALSAGNSGGVSPSRSTHSRQKHAKRKGSTSMKDKKSAAANEEREEKKKVETTPLNELPVSASESEKPPLPSQQQHEEQPPPVSTKGREEKGGLSGPSSSSVSTLNVSQKRALFEERGRDEGARGRTAEGTATQDPKEPVSSSSSGIPQRTLASPPSASVSPDAEVQREEEAGSRADPADCANTEPKKDNQEDGGWKSGGETDTDAEGDDGPPSLRPGILRSAGGQGRSRVAEWLQRNPTAAAAAPQTSAASAGAGERDREGALQEGASSSPLSLQRNASRSVKELRESFERSESTVKDTSKSPVTPSEAGPSSSSSSSSSVSGPTRSIPDAEQTSAQADGAPEEMGEGKGSGTRGVERRLSVNDLKKKFEANQQNPNGPPRSPSRLQERRSSSSPPGPAKVTPDAELKSSAGDGGAEGRKGGKESTDTLSAEAETKREEAKGGEAPSVGRKLSVNDLKKQFEGIQQNTPSASASSQGQQGGAMRRVSALRNQFKSSPGSADSPSRATRGANLNRQSFEGFPFHSTQGSANMERSVSAMDVRAPTSHTSSPQRRSASLSPPLRQMTSSGDLEADLEQFALQGLSPARVRRSIPNGEMPPAEVGTGPREQEARGQRGEGKDTETQRGKRPSSPSASRAPSSLAASPSGQMAPPPPPPPLSPHSSSVNSPSKASNSPPPRSPLNKAGTVAKLTKFFEETNAVRTQPRPTRSSSVPVNPLLSDGGRGGQSPSSRVSTQRDRRSASVSPVRAHERDDDGTVSPTVRGSKRSAEDASDAASNAPSPFRQGVEAASSSSAQPPSASSPSPNLRSQGQRGRASLQASPSDDNPPVSSPNHPGTLSPNRFPPPFRVADSSQSPKREGSRVALLARQIEERLNRSTANDSRGASPASRQIRSASVPAPSSPSRQNRGVPSPPNTEGGNAESLPAEETDLPAPPQQNPAPLRDATDSSESDVSTPSDEVVEDAAGSEGSAVSEREDAAGEGQAVPSPQRPVRDSNAAEDSAGSCQEADTLPSPLSQNGEEGSQEAGLFRQLFASFGGARGRSGFGGLGRSTSEGVEGEEREGGRERGRGSQGRSASAPNFRDLFSFTSFRRAEREELDGNESEGSLESCDDAEETALSLGEFESRRQREEETDQRKKEAEKGDSSSSESQAEEEEGEGRGELEESSEEEESEITPSQTVPLNRLCPPQKNEEDGGASLDEGSQKKASSSSCSSEEEAESVSEVRIEPEGGRELVNENEQNDSVSSSSPSSEEDEQRGQKSEEQERCLSGVSLRDADRVSGQNENSSKQASESFSAPQPRADGDLGSSASLDESLKASEAEEEEESSRFSSSSVTDREEVGRGEVEEMEEEREAGNEGDDQQERKLSEHPIAEEQSPHQRRILEEGVSQSEGEEGGDASKQQTEEEEDEEEQTPTPKAIPFSLHTPPPLSPPAGDSAPPAAPSSFVSPPRASGDRRDGTPEETGDNRSPSVSPLRGPLPSFPAPPSASPEAASSSNLHEGRAVEVDGKNEGVVEGEGQETSPLSPAAPSMGSVGGIRDRVRRLLLSPFQRGRGVNRTASVNGDGGVSESGKEGGRQARSESPSLFRAPLRFFSPSRRVPEPQREEEEGAEHEGFSESYNDGEERAMSLQEFELQQQQQEGENEGEEQTLEENNEEEGQSEEENHEQNEEGLPRGAPILATASGGERRENEPRGSIGEEEGDENGSEEEGMEGEREKEEVQSESQVAEDSLRRDQGSCLSEEEEEGGEIDDEEEEEEEDGISNEGNQRRVNDEEKQCSRDSEETPQIPFSSIHTPPPLSPPPAGDSAPPAAPSSIVSPPRASGDRRDGSPEETGDNRSPSISPLRGPSPSFAAPFVSPERRPSRLQEEAEAGAVDGEAMDASPLSPVAPSPDSVGGIRERVQRLFASPFRGRGVSKTSSAVHDGGVEDSATRGGRQRSASPSVFRFFFPSRQQAPQRAETNQDEQPEQKSSLDGREEEKTLNARPPADENEEERGTGENSEEQKEKSGGTEREADEESLERSHNGLSGGEEGESLVEEENKEGQSESEQMSERNEMAEECRGVDGTEENSEVSETEGRGQAPPFSLHTPPPLSPPAGDSAPPAAPSSIVSPPRASGDRRYGSPEETGDNRSPSVSPLRGPSASFPAPAPPVSPEAASPSHLHEEGGAVEVDGENEGVVEGEGQETSPPSPAAPSTGSVGGIRERVQRLLLSPFLRGRGVNRAASVNGDGGVSESGREGGRQARSESPSLFRAIRFFSPSRRVPEQTQREAEREEKEEEAEHEGFSESYNDGEERALSLQEFELQQQQGESEEESGGEAEADIRPIEGGQDRATDQEESEQEEDEGGNEEAQQRGIPLAVNNPQEEEEDMWGADDERESEEEGEEIVQETVLDIVSDGSADSAEMEEEGEEGEGEEDEWEDTEEEEEEVGEEKEEEGNTESQVLFRSRTQLPQMREGVGVVRTSARHAAVSPPGSCSHLSSPSPNPVSMVQIAEEPSVTEGEGDVSGEEDKGEGRLENPRSEGGGESPIQSGGVSPGGDSGSRGILSGVARFFSKWHSPAARLLSRNPSEAPDADETPASCMGGRDGSQNSPPQRQQAGRSLSPPRLFSAPSRAATGTENPIPSAEPSAEQPLQATVQEEEGESLRLRPSGPPLQRAAAGGGGDGEGDGSDASSDSDSDSSFHDVGEGVDNRGGVSAPSSPRPGEDNVHGEMGGVVRGDVRQPSLPVHREAERDGGVEGEERQEDETEEAEGQFQLPAFLQRSGHSDEEEEENEDIPSQSGASSISPPPRSPSLRSGHPVGQQNSSFQHSSPSAQMDADTPGGGWHPLSGTPFGALRAQANPASAFPLPNNADRRGGNAVEGSDGGSSRVSRGSRADSRSQFGRFFLNLCEGSPAREQSEMSRQSGQPLQNAVGTLFGHGGVGVPPGESERSYLGLSRSSVGNPLLRTQQSLRQALGVGASPDARLLNTSGLSGLPQTRVPPRSLSLLQSRQNRSAGDGGEEMKGPERRVEGGFVRGGHSVGRLGSFPQESGAREGRERKGGDVQEREGDGRTGAGPVPPGPKYRDAASQTISMRVPPSLSPFPQNRKPEEPPHNLPVFLTRSRSAEVLLFPADEAEERRKRRMTRQKRKDAQKQKTSQRVRSADPPVRNAISTGPARRTAVPPARESRFVIGEVRPRPIDSRAPANIHRPAPPPSHPSVTSSQIPSASPNPQLPQRRMPPPSVDPSALQQVAASMEAIRTPPRATAGELGGRQGRRGSGNRRESGGSISGPNGELLSLQGRPREGRGIRAGSEVSWEDPEMDLDPSISHVYPKDDVTLPHVNRSGFNGRGRSWTPDEARLAYMRRRSRDVSSGVAAVCAELPEILPLPTVSGPVPQSSTNKLREFESVLEKVGGPTVREGRTKRVLEVVKETEQLQESMREVMISTSSLLCNAQVAGAAADAGG</sequence>
<feature type="region of interest" description="Disordered" evidence="1">
    <location>
        <begin position="3617"/>
        <end position="3661"/>
    </location>
</feature>
<feature type="compositionally biased region" description="Basic and acidic residues" evidence="1">
    <location>
        <begin position="914"/>
        <end position="924"/>
    </location>
</feature>
<feature type="compositionally biased region" description="Pro residues" evidence="1">
    <location>
        <begin position="2521"/>
        <end position="2530"/>
    </location>
</feature>
<feature type="compositionally biased region" description="Low complexity" evidence="1">
    <location>
        <begin position="2598"/>
        <end position="2608"/>
    </location>
</feature>
<feature type="compositionally biased region" description="Basic and acidic residues" evidence="1">
    <location>
        <begin position="2493"/>
        <end position="2509"/>
    </location>
</feature>
<feature type="compositionally biased region" description="Acidic residues" evidence="1">
    <location>
        <begin position="2424"/>
        <end position="2438"/>
    </location>
</feature>
<feature type="compositionally biased region" description="Acidic residues" evidence="1">
    <location>
        <begin position="2467"/>
        <end position="2488"/>
    </location>
</feature>
<feature type="region of interest" description="Disordered" evidence="1">
    <location>
        <begin position="3289"/>
        <end position="3603"/>
    </location>
</feature>
<feature type="region of interest" description="Disordered" evidence="1">
    <location>
        <begin position="466"/>
        <end position="2930"/>
    </location>
</feature>
<feature type="compositionally biased region" description="Basic and acidic residues" evidence="1">
    <location>
        <begin position="841"/>
        <end position="856"/>
    </location>
</feature>
<feature type="compositionally biased region" description="Basic and acidic residues" evidence="1">
    <location>
        <begin position="209"/>
        <end position="219"/>
    </location>
</feature>
<feature type="compositionally biased region" description="Acidic residues" evidence="1">
    <location>
        <begin position="3391"/>
        <end position="3404"/>
    </location>
</feature>
<feature type="compositionally biased region" description="Low complexity" evidence="1">
    <location>
        <begin position="3709"/>
        <end position="3721"/>
    </location>
</feature>
<feature type="compositionally biased region" description="Basic and acidic residues" evidence="1">
    <location>
        <begin position="2089"/>
        <end position="2112"/>
    </location>
</feature>
<name>A0A0G4HM15_9ALVE</name>
<feature type="compositionally biased region" description="Low complexity" evidence="1">
    <location>
        <begin position="1042"/>
        <end position="1052"/>
    </location>
</feature>
<feature type="compositionally biased region" description="Basic and acidic residues" evidence="1">
    <location>
        <begin position="1146"/>
        <end position="1156"/>
    </location>
</feature>
<protein>
    <submittedName>
        <fullName evidence="2">Uncharacterized protein</fullName>
    </submittedName>
</protein>
<feature type="compositionally biased region" description="Low complexity" evidence="1">
    <location>
        <begin position="1549"/>
        <end position="1561"/>
    </location>
</feature>
<feature type="compositionally biased region" description="Pro residues" evidence="1">
    <location>
        <begin position="1379"/>
        <end position="1388"/>
    </location>
</feature>
<feature type="compositionally biased region" description="Basic and acidic residues" evidence="1">
    <location>
        <begin position="1984"/>
        <end position="1994"/>
    </location>
</feature>
<feature type="compositionally biased region" description="Basic and acidic residues" evidence="1">
    <location>
        <begin position="57"/>
        <end position="67"/>
    </location>
</feature>
<feature type="compositionally biased region" description="Acidic residues" evidence="1">
    <location>
        <begin position="3129"/>
        <end position="3164"/>
    </location>
</feature>
<proteinExistence type="predicted"/>
<feature type="compositionally biased region" description="Low complexity" evidence="1">
    <location>
        <begin position="1389"/>
        <end position="1402"/>
    </location>
</feature>
<feature type="compositionally biased region" description="Basic and acidic residues" evidence="1">
    <location>
        <begin position="2961"/>
        <end position="2970"/>
    </location>
</feature>
<feature type="compositionally biased region" description="Gly residues" evidence="1">
    <location>
        <begin position="1766"/>
        <end position="1777"/>
    </location>
</feature>
<feature type="compositionally biased region" description="Polar residues" evidence="1">
    <location>
        <begin position="3313"/>
        <end position="3326"/>
    </location>
</feature>
<feature type="compositionally biased region" description="Basic and acidic residues" evidence="1">
    <location>
        <begin position="3758"/>
        <end position="3777"/>
    </location>
</feature>
<feature type="compositionally biased region" description="Low complexity" evidence="1">
    <location>
        <begin position="2531"/>
        <end position="2548"/>
    </location>
</feature>
<feature type="compositionally biased region" description="Basic and acidic residues" evidence="1">
    <location>
        <begin position="1336"/>
        <end position="1354"/>
    </location>
</feature>
<feature type="compositionally biased region" description="Polar residues" evidence="1">
    <location>
        <begin position="3924"/>
        <end position="3937"/>
    </location>
</feature>
<feature type="compositionally biased region" description="Polar residues" evidence="1">
    <location>
        <begin position="2008"/>
        <end position="2024"/>
    </location>
</feature>
<feature type="compositionally biased region" description="Basic and acidic residues" evidence="1">
    <location>
        <begin position="579"/>
        <end position="613"/>
    </location>
</feature>
<feature type="region of interest" description="Disordered" evidence="1">
    <location>
        <begin position="429"/>
        <end position="453"/>
    </location>
</feature>
<feature type="region of interest" description="Disordered" evidence="1">
    <location>
        <begin position="360"/>
        <end position="390"/>
    </location>
</feature>
<feature type="compositionally biased region" description="Low complexity" evidence="1">
    <location>
        <begin position="562"/>
        <end position="575"/>
    </location>
</feature>
<evidence type="ECO:0000256" key="1">
    <source>
        <dbReference type="SAM" id="MobiDB-lite"/>
    </source>
</evidence>
<feature type="compositionally biased region" description="Basic and acidic residues" evidence="1">
    <location>
        <begin position="440"/>
        <end position="452"/>
    </location>
</feature>
<feature type="compositionally biased region" description="Gly residues" evidence="1">
    <location>
        <begin position="656"/>
        <end position="665"/>
    </location>
</feature>
<feature type="compositionally biased region" description="Low complexity" evidence="1">
    <location>
        <begin position="1622"/>
        <end position="1632"/>
    </location>
</feature>
<feature type="compositionally biased region" description="Polar residues" evidence="1">
    <location>
        <begin position="1604"/>
        <end position="1621"/>
    </location>
</feature>
<feature type="compositionally biased region" description="Basic and acidic residues" evidence="1">
    <location>
        <begin position="2720"/>
        <end position="2739"/>
    </location>
</feature>
<feature type="region of interest" description="Disordered" evidence="1">
    <location>
        <begin position="285"/>
        <end position="319"/>
    </location>
</feature>
<feature type="compositionally biased region" description="Basic and acidic residues" evidence="1">
    <location>
        <begin position="1950"/>
        <end position="1963"/>
    </location>
</feature>
<dbReference type="VEuPathDB" id="CryptoDB:Cvel_7426"/>
<feature type="compositionally biased region" description="Basic and acidic residues" evidence="1">
    <location>
        <begin position="2777"/>
        <end position="2791"/>
    </location>
</feature>
<feature type="compositionally biased region" description="Basic and acidic residues" evidence="1">
    <location>
        <begin position="2063"/>
        <end position="2073"/>
    </location>
</feature>
<feature type="compositionally biased region" description="Basic and acidic residues" evidence="1">
    <location>
        <begin position="2226"/>
        <end position="2239"/>
    </location>
</feature>
<feature type="compositionally biased region" description="Low complexity" evidence="1">
    <location>
        <begin position="1358"/>
        <end position="1378"/>
    </location>
</feature>
<feature type="compositionally biased region" description="Polar residues" evidence="1">
    <location>
        <begin position="869"/>
        <end position="881"/>
    </location>
</feature>
<feature type="compositionally biased region" description="Acidic residues" evidence="1">
    <location>
        <begin position="2368"/>
        <end position="2391"/>
    </location>
</feature>
<feature type="compositionally biased region" description="Basic and acidic residues" evidence="1">
    <location>
        <begin position="1085"/>
        <end position="1100"/>
    </location>
</feature>
<feature type="compositionally biased region" description="Polar residues" evidence="1">
    <location>
        <begin position="996"/>
        <end position="1010"/>
    </location>
</feature>
<feature type="region of interest" description="Disordered" evidence="1">
    <location>
        <begin position="2943"/>
        <end position="3271"/>
    </location>
</feature>
<feature type="compositionally biased region" description="Low complexity" evidence="1">
    <location>
        <begin position="1517"/>
        <end position="1533"/>
    </location>
</feature>
<reference evidence="2" key="1">
    <citation type="submission" date="2014-11" db="EMBL/GenBank/DDBJ databases">
        <authorList>
            <person name="Otto D Thomas"/>
            <person name="Naeem Raeece"/>
        </authorList>
    </citation>
    <scope>NUCLEOTIDE SEQUENCE</scope>
</reference>
<feature type="compositionally biased region" description="Acidic residues" evidence="1">
    <location>
        <begin position="2074"/>
        <end position="2088"/>
    </location>
</feature>
<feature type="region of interest" description="Disordered" evidence="1">
    <location>
        <begin position="1"/>
        <end position="263"/>
    </location>
</feature>
<feature type="compositionally biased region" description="Acidic residues" evidence="1">
    <location>
        <begin position="2897"/>
        <end position="2909"/>
    </location>
</feature>
<feature type="compositionally biased region" description="Basic and acidic residues" evidence="1">
    <location>
        <begin position="761"/>
        <end position="780"/>
    </location>
</feature>
<feature type="compositionally biased region" description="Acidic residues" evidence="1">
    <location>
        <begin position="2792"/>
        <end position="2801"/>
    </location>
</feature>
<feature type="compositionally biased region" description="Low complexity" evidence="1">
    <location>
        <begin position="968"/>
        <end position="984"/>
    </location>
</feature>
<feature type="compositionally biased region" description="Polar residues" evidence="1">
    <location>
        <begin position="730"/>
        <end position="745"/>
    </location>
</feature>
<feature type="compositionally biased region" description="Basic and acidic residues" evidence="1">
    <location>
        <begin position="2297"/>
        <end position="2306"/>
    </location>
</feature>
<feature type="compositionally biased region" description="Low complexity" evidence="1">
    <location>
        <begin position="71"/>
        <end position="82"/>
    </location>
</feature>
<gene>
    <name evidence="2" type="ORF">Cvel_7426</name>
</gene>
<feature type="compositionally biased region" description="Acidic residues" evidence="1">
    <location>
        <begin position="3467"/>
        <end position="3477"/>
    </location>
</feature>
<feature type="compositionally biased region" description="Basic and acidic residues" evidence="1">
    <location>
        <begin position="111"/>
        <end position="126"/>
    </location>
</feature>
<feature type="compositionally biased region" description="Low complexity" evidence="1">
    <location>
        <begin position="2822"/>
        <end position="2841"/>
    </location>
</feature>
<feature type="compositionally biased region" description="Low complexity" evidence="1">
    <location>
        <begin position="697"/>
        <end position="713"/>
    </location>
</feature>
<feature type="compositionally biased region" description="Low complexity" evidence="1">
    <location>
        <begin position="2574"/>
        <end position="2584"/>
    </location>
</feature>
<feature type="compositionally biased region" description="Acidic residues" evidence="1">
    <location>
        <begin position="3062"/>
        <end position="3074"/>
    </location>
</feature>
<feature type="compositionally biased region" description="Acidic residues" evidence="1">
    <location>
        <begin position="3036"/>
        <end position="3046"/>
    </location>
</feature>
<feature type="compositionally biased region" description="Acidic residues" evidence="1">
    <location>
        <begin position="3090"/>
        <end position="3113"/>
    </location>
</feature>
<organism evidence="2">
    <name type="scientific">Chromera velia CCMP2878</name>
    <dbReference type="NCBI Taxonomy" id="1169474"/>
    <lineage>
        <taxon>Eukaryota</taxon>
        <taxon>Sar</taxon>
        <taxon>Alveolata</taxon>
        <taxon>Colpodellida</taxon>
        <taxon>Chromeraceae</taxon>
        <taxon>Chromera</taxon>
    </lineage>
</organism>
<feature type="compositionally biased region" description="Polar residues" evidence="1">
    <location>
        <begin position="3167"/>
        <end position="3178"/>
    </location>
</feature>
<feature type="compositionally biased region" description="Basic and acidic residues" evidence="1">
    <location>
        <begin position="715"/>
        <end position="728"/>
    </location>
</feature>
<feature type="compositionally biased region" description="Low complexity" evidence="1">
    <location>
        <begin position="1965"/>
        <end position="1978"/>
    </location>
</feature>
<feature type="compositionally biased region" description="Polar residues" evidence="1">
    <location>
        <begin position="1274"/>
        <end position="1298"/>
    </location>
</feature>
<feature type="compositionally biased region" description="Polar residues" evidence="1">
    <location>
        <begin position="1253"/>
        <end position="1263"/>
    </location>
</feature>
<dbReference type="EMBL" id="CDMZ01003126">
    <property type="protein sequence ID" value="CEM45185.1"/>
    <property type="molecule type" value="Genomic_DNA"/>
</dbReference>
<feature type="compositionally biased region" description="Basic and acidic residues" evidence="1">
    <location>
        <begin position="2585"/>
        <end position="2594"/>
    </location>
</feature>
<feature type="compositionally biased region" description="Low complexity" evidence="1">
    <location>
        <begin position="3023"/>
        <end position="3035"/>
    </location>
</feature>
<feature type="region of interest" description="Disordered" evidence="1">
    <location>
        <begin position="3694"/>
        <end position="4050"/>
    </location>
</feature>